<protein>
    <submittedName>
        <fullName evidence="4">Uncharacterized protein</fullName>
    </submittedName>
</protein>
<dbReference type="InterPro" id="IPR003591">
    <property type="entry name" value="Leu-rich_rpt_typical-subtyp"/>
</dbReference>
<dbReference type="AlphaFoldDB" id="A0A9J6CRC6"/>
<evidence type="ECO:0000313" key="5">
    <source>
        <dbReference type="Proteomes" id="UP001107558"/>
    </source>
</evidence>
<dbReference type="PANTHER" id="PTHR24366:SF96">
    <property type="entry name" value="LEUCINE RICH REPEAT CONTAINING 53"/>
    <property type="match status" value="1"/>
</dbReference>
<dbReference type="InterPro" id="IPR032675">
    <property type="entry name" value="LRR_dom_sf"/>
</dbReference>
<sequence>MRTLLVFFISILLFNFSNCFKELILNCELINKNSNKVTCVNFDLQVSNKESKVISINPQTNDTIIALHLESTSMLFLPMGIFDYFPYVEELRIFTEKQSLTQIEAKNFKHISKLKKIYITNQLINNLGPRIFSEASKLISLYLPANNIETIHAKAFEGLNECRYLGLNHNKIKELNVDVFSTLPMLMHLNLEYNKIKELPKSIFSNNDDIVICELTGNNLEQIPIMPVKKVFEKKKNNDFNPIVTLDDNTCPSLKNIHGKNSDKEIMSQHTSCMNVPSCISDCFYTKQMRRSSFRSNTEKVYQSRNAFDTIEDIIDEEDKLLSIQLIKINDVIGKLESFLEDNPAEIIAEDNDPDLKFIYNMLQPDLSQDFNFIFRHEDEDDFKFASDNENTDDVHLILKNMSFPQYPEETMPIQEMLQINEPFESIDDYDYIKQESENVYNLYEYFEPILPIDDSFEFENYENAENIQETYDADNFYKYLELNADELDKNGEYDKLFNSYDYQSDLNSQADYENYQIEDNIEIIYKNMTSVNSENQIQEIENDFDHMPEDKIFYQFEIFENFSNEDEYYEQKIEDEEYENYNNNDINIIFTNTEKNEDEDEISFIHKNITLSKEPLNNISSQNDYEYNYMYYVPEIKNDLFTDIYDEHNYNEYLIDANKASIQFNYQDYDDDNEDYNNFVQENIPSILNPFEYTSEDQNSFDRDDFISYLSESNDNEYSNSLDFDYLGNQNDGLFSIENSNQITEYMELSYNEDYYYDPDIYEYYEYITDNEYPTNEMEFNTYKNLEEYNNQEDLSETLGFEETSNQNDYLYEENMPESEDNNNEYSDYEYYDEILQYKDSNIGQPKNFNETSDEEYYSYEEKMPENEISAEEYFYNYEKYEYTNEELQKLLSNKYMNLNEPLEPEYFEVRDDNEDYPSEIGNHHVEFFSNENIEDLSNYNEISNQIAEYMKLSYNEDYYYDPEIDEYYEYITDNEYPTNEMEFNTYENLEEHINHEDLSKFLGLEETLNQNDYFYEENISEFENNYNEYSLNQYEFENLQKNYYGQYENFNQYEQSGENLNSFDYSYFYDNMTDTEYSGYEYIPDTDYSSNAYEYYINYEDLKQLPEPEYISYYEDNNQKSWEYGEVPELMEDIVTIQKQPTFLKLQEDMAFAQKEPLQPYDMQEDMMIEQIQPFISEMDYDLHVEHKNPLTLNIQEDVTDVNIEESTEISENITEYEVEEIIKDYAENKVETIEEVAENIGDIKETENSFNKIEEFIEDTYDEETFEPLDFEYV</sequence>
<organism evidence="4 5">
    <name type="scientific">Polypedilum vanderplanki</name>
    <name type="common">Sleeping chironomid midge</name>
    <dbReference type="NCBI Taxonomy" id="319348"/>
    <lineage>
        <taxon>Eukaryota</taxon>
        <taxon>Metazoa</taxon>
        <taxon>Ecdysozoa</taxon>
        <taxon>Arthropoda</taxon>
        <taxon>Hexapoda</taxon>
        <taxon>Insecta</taxon>
        <taxon>Pterygota</taxon>
        <taxon>Neoptera</taxon>
        <taxon>Endopterygota</taxon>
        <taxon>Diptera</taxon>
        <taxon>Nematocera</taxon>
        <taxon>Chironomoidea</taxon>
        <taxon>Chironomidae</taxon>
        <taxon>Chironominae</taxon>
        <taxon>Polypedilum</taxon>
        <taxon>Polypedilum</taxon>
    </lineage>
</organism>
<gene>
    <name evidence="4" type="ORF">PVAND_013670</name>
</gene>
<feature type="signal peptide" evidence="3">
    <location>
        <begin position="1"/>
        <end position="19"/>
    </location>
</feature>
<dbReference type="InterPro" id="IPR001611">
    <property type="entry name" value="Leu-rich_rpt"/>
</dbReference>
<comment type="caution">
    <text evidence="4">The sequence shown here is derived from an EMBL/GenBank/DDBJ whole genome shotgun (WGS) entry which is preliminary data.</text>
</comment>
<dbReference type="EMBL" id="JADBJN010000001">
    <property type="protein sequence ID" value="KAG5684436.1"/>
    <property type="molecule type" value="Genomic_DNA"/>
</dbReference>
<evidence type="ECO:0000256" key="2">
    <source>
        <dbReference type="ARBA" id="ARBA00022737"/>
    </source>
</evidence>
<keyword evidence="2" id="KW-0677">Repeat</keyword>
<proteinExistence type="predicted"/>
<reference evidence="4" key="1">
    <citation type="submission" date="2021-03" db="EMBL/GenBank/DDBJ databases">
        <title>Chromosome level genome of the anhydrobiotic midge Polypedilum vanderplanki.</title>
        <authorList>
            <person name="Yoshida Y."/>
            <person name="Kikawada T."/>
            <person name="Gusev O."/>
        </authorList>
    </citation>
    <scope>NUCLEOTIDE SEQUENCE</scope>
    <source>
        <strain evidence="4">NIAS01</strain>
        <tissue evidence="4">Whole body or cell culture</tissue>
    </source>
</reference>
<dbReference type="SMART" id="SM00369">
    <property type="entry name" value="LRR_TYP"/>
    <property type="match status" value="3"/>
</dbReference>
<accession>A0A9J6CRC6</accession>
<dbReference type="Pfam" id="PF13855">
    <property type="entry name" value="LRR_8"/>
    <property type="match status" value="1"/>
</dbReference>
<name>A0A9J6CRC6_POLVA</name>
<keyword evidence="3" id="KW-0732">Signal</keyword>
<keyword evidence="1" id="KW-0433">Leucine-rich repeat</keyword>
<dbReference type="PROSITE" id="PS51450">
    <property type="entry name" value="LRR"/>
    <property type="match status" value="1"/>
</dbReference>
<dbReference type="PANTHER" id="PTHR24366">
    <property type="entry name" value="IG(IMMUNOGLOBULIN) AND LRR(LEUCINE RICH REPEAT) DOMAINS"/>
    <property type="match status" value="1"/>
</dbReference>
<evidence type="ECO:0000256" key="1">
    <source>
        <dbReference type="ARBA" id="ARBA00022614"/>
    </source>
</evidence>
<dbReference type="Gene3D" id="3.80.10.10">
    <property type="entry name" value="Ribonuclease Inhibitor"/>
    <property type="match status" value="1"/>
</dbReference>
<keyword evidence="5" id="KW-1185">Reference proteome</keyword>
<evidence type="ECO:0000256" key="3">
    <source>
        <dbReference type="SAM" id="SignalP"/>
    </source>
</evidence>
<evidence type="ECO:0000313" key="4">
    <source>
        <dbReference type="EMBL" id="KAG5684436.1"/>
    </source>
</evidence>
<feature type="chain" id="PRO_5039934960" evidence="3">
    <location>
        <begin position="20"/>
        <end position="1277"/>
    </location>
</feature>
<dbReference type="Proteomes" id="UP001107558">
    <property type="component" value="Chromosome 1"/>
</dbReference>
<dbReference type="OrthoDB" id="26525at2759"/>
<dbReference type="SUPFAM" id="SSF52058">
    <property type="entry name" value="L domain-like"/>
    <property type="match status" value="1"/>
</dbReference>